<dbReference type="EMBL" id="DWYZ01000291">
    <property type="protein sequence ID" value="HJB30119.1"/>
    <property type="molecule type" value="Genomic_DNA"/>
</dbReference>
<name>A0A9D2RY17_9FIRM</name>
<keyword evidence="2" id="KW-1133">Transmembrane helix</keyword>
<evidence type="ECO:0000259" key="3">
    <source>
        <dbReference type="PROSITE" id="PS50943"/>
    </source>
</evidence>
<gene>
    <name evidence="4" type="ORF">IAA06_15205</name>
</gene>
<dbReference type="PANTHER" id="PTHR46558">
    <property type="entry name" value="TRACRIPTIONAL REGULATORY PROTEIN-RELATED-RELATED"/>
    <property type="match status" value="1"/>
</dbReference>
<feature type="transmembrane region" description="Helical" evidence="2">
    <location>
        <begin position="197"/>
        <end position="219"/>
    </location>
</feature>
<keyword evidence="2" id="KW-0812">Transmembrane</keyword>
<dbReference type="Proteomes" id="UP000823842">
    <property type="component" value="Unassembled WGS sequence"/>
</dbReference>
<organism evidence="4 5">
    <name type="scientific">Candidatus Blautia faecavium</name>
    <dbReference type="NCBI Taxonomy" id="2838487"/>
    <lineage>
        <taxon>Bacteria</taxon>
        <taxon>Bacillati</taxon>
        <taxon>Bacillota</taxon>
        <taxon>Clostridia</taxon>
        <taxon>Lachnospirales</taxon>
        <taxon>Lachnospiraceae</taxon>
        <taxon>Blautia</taxon>
    </lineage>
</organism>
<feature type="transmembrane region" description="Helical" evidence="2">
    <location>
        <begin position="133"/>
        <end position="151"/>
    </location>
</feature>
<evidence type="ECO:0000313" key="4">
    <source>
        <dbReference type="EMBL" id="HJB30119.1"/>
    </source>
</evidence>
<evidence type="ECO:0000256" key="2">
    <source>
        <dbReference type="SAM" id="Phobius"/>
    </source>
</evidence>
<dbReference type="Pfam" id="PF01381">
    <property type="entry name" value="HTH_3"/>
    <property type="match status" value="1"/>
</dbReference>
<keyword evidence="2" id="KW-0472">Membrane</keyword>
<dbReference type="InterPro" id="IPR010982">
    <property type="entry name" value="Lambda_DNA-bd_dom_sf"/>
</dbReference>
<keyword evidence="1" id="KW-0238">DNA-binding</keyword>
<dbReference type="AlphaFoldDB" id="A0A9D2RY17"/>
<evidence type="ECO:0000313" key="5">
    <source>
        <dbReference type="Proteomes" id="UP000823842"/>
    </source>
</evidence>
<dbReference type="SMART" id="SM00530">
    <property type="entry name" value="HTH_XRE"/>
    <property type="match status" value="1"/>
</dbReference>
<comment type="caution">
    <text evidence="4">The sequence shown here is derived from an EMBL/GenBank/DDBJ whole genome shotgun (WGS) entry which is preliminary data.</text>
</comment>
<dbReference type="Gene3D" id="1.10.260.40">
    <property type="entry name" value="lambda repressor-like DNA-binding domains"/>
    <property type="match status" value="1"/>
</dbReference>
<protein>
    <submittedName>
        <fullName evidence="4">Helix-turn-helix domain-containing protein</fullName>
    </submittedName>
</protein>
<feature type="domain" description="HTH cro/C1-type" evidence="3">
    <location>
        <begin position="10"/>
        <end position="64"/>
    </location>
</feature>
<reference evidence="4" key="1">
    <citation type="journal article" date="2021" name="PeerJ">
        <title>Extensive microbial diversity within the chicken gut microbiome revealed by metagenomics and culture.</title>
        <authorList>
            <person name="Gilroy R."/>
            <person name="Ravi A."/>
            <person name="Getino M."/>
            <person name="Pursley I."/>
            <person name="Horton D.L."/>
            <person name="Alikhan N.F."/>
            <person name="Baker D."/>
            <person name="Gharbi K."/>
            <person name="Hall N."/>
            <person name="Watson M."/>
            <person name="Adriaenssens E.M."/>
            <person name="Foster-Nyarko E."/>
            <person name="Jarju S."/>
            <person name="Secka A."/>
            <person name="Antonio M."/>
            <person name="Oren A."/>
            <person name="Chaudhuri R.R."/>
            <person name="La Ragione R."/>
            <person name="Hildebrand F."/>
            <person name="Pallen M.J."/>
        </authorList>
    </citation>
    <scope>NUCLEOTIDE SEQUENCE</scope>
    <source>
        <strain evidence="4">ChiSjej1B19-5720</strain>
    </source>
</reference>
<accession>A0A9D2RY17</accession>
<dbReference type="CDD" id="cd00093">
    <property type="entry name" value="HTH_XRE"/>
    <property type="match status" value="1"/>
</dbReference>
<sequence length="324" mass="35632">MEPKKIGAFLKELRREKGITQEQLGEMLGVSGRTVSRWETGFNMPDLSILIELAEYYEVEIKEILDGERKSESMDKEMKETLIKVADYNELERNQVAKAGNMAFGIMFVLCAVLIVVQLLLTGDLMVTLGETAVLLVGGAAYIGVMVYRGIWSTGSRIKSTPFSDAMISVVCSGVFSAVFAFYMIQRGAQEVLAARMALAFFAGIGVLGFIVLRVLALFSDRRKNKAASEQAGEKKHTVPVEIFIADGSLQADMLVDALKQEGIVSYKQDLGNAGFTAVRYGMGRIGDDRVAVYVADDRAEEARRVVERMGMCICEDSLEGKDK</sequence>
<dbReference type="PANTHER" id="PTHR46558:SF11">
    <property type="entry name" value="HTH-TYPE TRANSCRIPTIONAL REGULATOR XRE"/>
    <property type="match status" value="1"/>
</dbReference>
<dbReference type="GO" id="GO:0003677">
    <property type="term" value="F:DNA binding"/>
    <property type="evidence" value="ECO:0007669"/>
    <property type="project" value="UniProtKB-KW"/>
</dbReference>
<dbReference type="SUPFAM" id="SSF47413">
    <property type="entry name" value="lambda repressor-like DNA-binding domains"/>
    <property type="match status" value="1"/>
</dbReference>
<evidence type="ECO:0000256" key="1">
    <source>
        <dbReference type="ARBA" id="ARBA00023125"/>
    </source>
</evidence>
<dbReference type="InterPro" id="IPR001387">
    <property type="entry name" value="Cro/C1-type_HTH"/>
</dbReference>
<feature type="transmembrane region" description="Helical" evidence="2">
    <location>
        <begin position="102"/>
        <end position="121"/>
    </location>
</feature>
<dbReference type="PROSITE" id="PS50943">
    <property type="entry name" value="HTH_CROC1"/>
    <property type="match status" value="1"/>
</dbReference>
<reference evidence="4" key="2">
    <citation type="submission" date="2021-04" db="EMBL/GenBank/DDBJ databases">
        <authorList>
            <person name="Gilroy R."/>
        </authorList>
    </citation>
    <scope>NUCLEOTIDE SEQUENCE</scope>
    <source>
        <strain evidence="4">ChiSjej1B19-5720</strain>
    </source>
</reference>
<proteinExistence type="predicted"/>
<feature type="transmembrane region" description="Helical" evidence="2">
    <location>
        <begin position="163"/>
        <end position="185"/>
    </location>
</feature>